<feature type="chain" id="PRO_5041637078" description="Organic solvent tolerance-like N-terminal domain-containing protein" evidence="2">
    <location>
        <begin position="27"/>
        <end position="281"/>
    </location>
</feature>
<feature type="region of interest" description="Disordered" evidence="1">
    <location>
        <begin position="256"/>
        <end position="281"/>
    </location>
</feature>
<evidence type="ECO:0000256" key="1">
    <source>
        <dbReference type="SAM" id="MobiDB-lite"/>
    </source>
</evidence>
<sequence>MACSVPRIWLSFGFTLLTLSAGPGWADPMQTVEDSPAYFPDDIGNRWSYRGEVTEGPVQSIDHKVFVNESKVLRTEKRKGVQVTVFHDSNAGNHGPSDSFYRRDAVGIVYHGSEPGTPLERQLVPYQIVQFPLRYPSSFQQFDRKQLDFGNDLDGDGVNERVDVLGTVSVVGRDHVTVPAGQFPDSVHLEARMMLRITLSADNHAVVGTDVMNAWFAKGVGMVKYIERQELPPLRRDRGLVSEIQEELVEYKVKPPAHSFERRESPPKGVLAHDARRHELE</sequence>
<dbReference type="EMBL" id="OX365700">
    <property type="protein sequence ID" value="CAI4032415.1"/>
    <property type="molecule type" value="Genomic_DNA"/>
</dbReference>
<feature type="signal peptide" evidence="2">
    <location>
        <begin position="1"/>
        <end position="26"/>
    </location>
</feature>
<evidence type="ECO:0008006" key="5">
    <source>
        <dbReference type="Google" id="ProtNLM"/>
    </source>
</evidence>
<dbReference type="KEGG" id="nti:DNFV4_02845"/>
<keyword evidence="2" id="KW-0732">Signal</keyword>
<dbReference type="Gene3D" id="2.40.360.20">
    <property type="match status" value="1"/>
</dbReference>
<keyword evidence="4" id="KW-1185">Reference proteome</keyword>
<proteinExistence type="predicted"/>
<evidence type="ECO:0000313" key="3">
    <source>
        <dbReference type="EMBL" id="CAI4032415.1"/>
    </source>
</evidence>
<evidence type="ECO:0000256" key="2">
    <source>
        <dbReference type="SAM" id="SignalP"/>
    </source>
</evidence>
<organism evidence="3 4">
    <name type="scientific">Nitrospira tepida</name>
    <dbReference type="NCBI Taxonomy" id="2973512"/>
    <lineage>
        <taxon>Bacteria</taxon>
        <taxon>Pseudomonadati</taxon>
        <taxon>Nitrospirota</taxon>
        <taxon>Nitrospiria</taxon>
        <taxon>Nitrospirales</taxon>
        <taxon>Nitrospiraceae</taxon>
        <taxon>Nitrospira</taxon>
    </lineage>
</organism>
<accession>A0AA86T5D1</accession>
<gene>
    <name evidence="3" type="ORF">DNFV4_02845</name>
</gene>
<name>A0AA86T5D1_9BACT</name>
<protein>
    <recommendedName>
        <fullName evidence="5">Organic solvent tolerance-like N-terminal domain-containing protein</fullName>
    </recommendedName>
</protein>
<reference evidence="3" key="1">
    <citation type="submission" date="2022-10" db="EMBL/GenBank/DDBJ databases">
        <authorList>
            <person name="Koch H."/>
        </authorList>
    </citation>
    <scope>NUCLEOTIDE SEQUENCE</scope>
    <source>
        <strain evidence="3">DNF</strain>
    </source>
</reference>
<evidence type="ECO:0000313" key="4">
    <source>
        <dbReference type="Proteomes" id="UP001179121"/>
    </source>
</evidence>
<dbReference type="AlphaFoldDB" id="A0AA86T5D1"/>
<dbReference type="Proteomes" id="UP001179121">
    <property type="component" value="Chromosome"/>
</dbReference>
<dbReference type="RefSeq" id="WP_289269137.1">
    <property type="nucleotide sequence ID" value="NZ_OX365700.1"/>
</dbReference>